<evidence type="ECO:0000256" key="1">
    <source>
        <dbReference type="SAM" id="Phobius"/>
    </source>
</evidence>
<keyword evidence="1" id="KW-0472">Membrane</keyword>
<reference evidence="3" key="1">
    <citation type="journal article" date="2014" name="Int. J. Syst. Evol. Microbiol.">
        <title>Complete genome sequence of Corynebacterium casei LMG S-19264T (=DSM 44701T), isolated from a smear-ripened cheese.</title>
        <authorList>
            <consortium name="US DOE Joint Genome Institute (JGI-PGF)"/>
            <person name="Walter F."/>
            <person name="Albersmeier A."/>
            <person name="Kalinowski J."/>
            <person name="Ruckert C."/>
        </authorList>
    </citation>
    <scope>NUCLEOTIDE SEQUENCE</scope>
    <source>
        <strain evidence="3">CGMCC 4.7110</strain>
    </source>
</reference>
<feature type="transmembrane region" description="Helical" evidence="1">
    <location>
        <begin position="149"/>
        <end position="165"/>
    </location>
</feature>
<name>A0A917XGW1_9ACTN</name>
<gene>
    <name evidence="3" type="ORF">GCM10011578_058110</name>
</gene>
<feature type="transmembrane region" description="Helical" evidence="1">
    <location>
        <begin position="186"/>
        <end position="202"/>
    </location>
</feature>
<dbReference type="Pfam" id="PF14219">
    <property type="entry name" value="DUF4328"/>
    <property type="match status" value="1"/>
</dbReference>
<sequence>MPDRVPGGTVLICARCHHFAAAPGTTLCHRCLGGSTEPVPPFGSTPGQWLRSPVGLGWATVVLLGVVVAADLFSVWADLLQYDAAGALADGETGAAAFRRADRADRMLGVAGGAQAGSLLACGIVYLSWFQRVRANAQVFDPLGQSKSPGWAIGGWFVPVVNLWYPRRITLDVWDASSPWGTTRSHTLVNAWWTLWLAALFADPLATSGDDAEGAAQVRDGALRLVLSDTLDIAAAVLAILVVVRLTRMQHEKATAGAAPTGF</sequence>
<feature type="domain" description="DUF4328" evidence="2">
    <location>
        <begin position="96"/>
        <end position="248"/>
    </location>
</feature>
<keyword evidence="1" id="KW-1133">Transmembrane helix</keyword>
<organism evidence="3 4">
    <name type="scientific">Streptomyces fuscichromogenes</name>
    <dbReference type="NCBI Taxonomy" id="1324013"/>
    <lineage>
        <taxon>Bacteria</taxon>
        <taxon>Bacillati</taxon>
        <taxon>Actinomycetota</taxon>
        <taxon>Actinomycetes</taxon>
        <taxon>Kitasatosporales</taxon>
        <taxon>Streptomycetaceae</taxon>
        <taxon>Streptomyces</taxon>
    </lineage>
</organism>
<dbReference type="AlphaFoldDB" id="A0A917XGW1"/>
<proteinExistence type="predicted"/>
<keyword evidence="4" id="KW-1185">Reference proteome</keyword>
<reference evidence="3" key="2">
    <citation type="submission" date="2020-09" db="EMBL/GenBank/DDBJ databases">
        <authorList>
            <person name="Sun Q."/>
            <person name="Zhou Y."/>
        </authorList>
    </citation>
    <scope>NUCLEOTIDE SEQUENCE</scope>
    <source>
        <strain evidence="3">CGMCC 4.7110</strain>
    </source>
</reference>
<accession>A0A917XGW1</accession>
<evidence type="ECO:0000313" key="4">
    <source>
        <dbReference type="Proteomes" id="UP000653411"/>
    </source>
</evidence>
<feature type="transmembrane region" description="Helical" evidence="1">
    <location>
        <begin position="222"/>
        <end position="244"/>
    </location>
</feature>
<evidence type="ECO:0000259" key="2">
    <source>
        <dbReference type="Pfam" id="PF14219"/>
    </source>
</evidence>
<dbReference type="Proteomes" id="UP000653411">
    <property type="component" value="Unassembled WGS sequence"/>
</dbReference>
<evidence type="ECO:0000313" key="3">
    <source>
        <dbReference type="EMBL" id="GGN24675.1"/>
    </source>
</evidence>
<feature type="transmembrane region" description="Helical" evidence="1">
    <location>
        <begin position="56"/>
        <end position="77"/>
    </location>
</feature>
<feature type="transmembrane region" description="Helical" evidence="1">
    <location>
        <begin position="108"/>
        <end position="129"/>
    </location>
</feature>
<keyword evidence="1" id="KW-0812">Transmembrane</keyword>
<comment type="caution">
    <text evidence="3">The sequence shown here is derived from an EMBL/GenBank/DDBJ whole genome shotgun (WGS) entry which is preliminary data.</text>
</comment>
<protein>
    <recommendedName>
        <fullName evidence="2">DUF4328 domain-containing protein</fullName>
    </recommendedName>
</protein>
<dbReference type="RefSeq" id="WP_229713415.1">
    <property type="nucleotide sequence ID" value="NZ_BMML01000014.1"/>
</dbReference>
<dbReference type="InterPro" id="IPR025565">
    <property type="entry name" value="DUF4328"/>
</dbReference>
<dbReference type="EMBL" id="BMML01000014">
    <property type="protein sequence ID" value="GGN24675.1"/>
    <property type="molecule type" value="Genomic_DNA"/>
</dbReference>